<feature type="transmembrane region" description="Helical" evidence="8">
    <location>
        <begin position="139"/>
        <end position="159"/>
    </location>
</feature>
<dbReference type="CDD" id="cd13123">
    <property type="entry name" value="MATE_MurJ_like"/>
    <property type="match status" value="1"/>
</dbReference>
<evidence type="ECO:0000256" key="9">
    <source>
        <dbReference type="PIRNR" id="PIRNR002869"/>
    </source>
</evidence>
<evidence type="ECO:0000256" key="7">
    <source>
        <dbReference type="ARBA" id="ARBA00023136"/>
    </source>
</evidence>
<keyword evidence="8 9" id="KW-0961">Cell wall biogenesis/degradation</keyword>
<evidence type="ECO:0000256" key="2">
    <source>
        <dbReference type="ARBA" id="ARBA00022475"/>
    </source>
</evidence>
<dbReference type="GO" id="GO:0034204">
    <property type="term" value="P:lipid translocation"/>
    <property type="evidence" value="ECO:0007669"/>
    <property type="project" value="TreeGrafter"/>
</dbReference>
<feature type="transmembrane region" description="Helical" evidence="8">
    <location>
        <begin position="492"/>
        <end position="514"/>
    </location>
</feature>
<reference evidence="11" key="1">
    <citation type="submission" date="2017-09" db="EMBL/GenBank/DDBJ databases">
        <title>Depth-based differentiation of microbial function through sediment-hosted aquifers and enrichment of novel symbionts in the deep terrestrial subsurface.</title>
        <authorList>
            <person name="Probst A.J."/>
            <person name="Ladd B."/>
            <person name="Jarett J.K."/>
            <person name="Geller-Mcgrath D.E."/>
            <person name="Sieber C.M.K."/>
            <person name="Emerson J.B."/>
            <person name="Anantharaman K."/>
            <person name="Thomas B.C."/>
            <person name="Malmstrom R."/>
            <person name="Stieglmeier M."/>
            <person name="Klingl A."/>
            <person name="Woyke T."/>
            <person name="Ryan C.M."/>
            <person name="Banfield J.F."/>
        </authorList>
    </citation>
    <scope>NUCLEOTIDE SEQUENCE [LARGE SCALE GENOMIC DNA]</scope>
</reference>
<dbReference type="GO" id="GO:0071555">
    <property type="term" value="P:cell wall organization"/>
    <property type="evidence" value="ECO:0007669"/>
    <property type="project" value="UniProtKB-UniRule"/>
</dbReference>
<dbReference type="GO" id="GO:0009252">
    <property type="term" value="P:peptidoglycan biosynthetic process"/>
    <property type="evidence" value="ECO:0007669"/>
    <property type="project" value="UniProtKB-UniRule"/>
</dbReference>
<dbReference type="GO" id="GO:0015648">
    <property type="term" value="F:lipid-linked peptidoglycan transporter activity"/>
    <property type="evidence" value="ECO:0007669"/>
    <property type="project" value="UniProtKB-UniRule"/>
</dbReference>
<keyword evidence="6 8" id="KW-1133">Transmembrane helix</keyword>
<comment type="subcellular location">
    <subcellularLocation>
        <location evidence="1 8">Cell membrane</location>
        <topology evidence="1 8">Multi-pass membrane protein</topology>
    </subcellularLocation>
</comment>
<accession>A0A2M8GMD5</accession>
<evidence type="ECO:0000256" key="8">
    <source>
        <dbReference type="HAMAP-Rule" id="MF_02078"/>
    </source>
</evidence>
<feature type="transmembrane region" description="Helical" evidence="8">
    <location>
        <begin position="98"/>
        <end position="119"/>
    </location>
</feature>
<dbReference type="HAMAP" id="MF_02078">
    <property type="entry name" value="MurJ_MviN"/>
    <property type="match status" value="1"/>
</dbReference>
<gene>
    <name evidence="10" type="primary">mviN</name>
    <name evidence="8" type="synonym">murJ</name>
    <name evidence="10" type="ORF">CO007_03680</name>
</gene>
<dbReference type="NCBIfam" id="TIGR01695">
    <property type="entry name" value="murJ_mviN"/>
    <property type="match status" value="1"/>
</dbReference>
<evidence type="ECO:0000256" key="5">
    <source>
        <dbReference type="ARBA" id="ARBA00022984"/>
    </source>
</evidence>
<comment type="caution">
    <text evidence="10">The sequence shown here is derived from an EMBL/GenBank/DDBJ whole genome shotgun (WGS) entry which is preliminary data.</text>
</comment>
<dbReference type="PIRSF" id="PIRSF002869">
    <property type="entry name" value="MviN"/>
    <property type="match status" value="1"/>
</dbReference>
<dbReference type="UniPathway" id="UPA00219"/>
<dbReference type="EMBL" id="PFQK01000058">
    <property type="protein sequence ID" value="PJC81639.1"/>
    <property type="molecule type" value="Genomic_DNA"/>
</dbReference>
<feature type="transmembrane region" description="Helical" evidence="8">
    <location>
        <begin position="21"/>
        <end position="41"/>
    </location>
</feature>
<feature type="transmembrane region" description="Helical" evidence="8">
    <location>
        <begin position="454"/>
        <end position="476"/>
    </location>
</feature>
<comment type="function">
    <text evidence="8 9">Involved in peptidoglycan biosynthesis. Transports lipid-linked peptidoglycan precursors from the inner to the outer leaflet of the cytoplasmic membrane.</text>
</comment>
<keyword evidence="4 8" id="KW-0133">Cell shape</keyword>
<evidence type="ECO:0000256" key="1">
    <source>
        <dbReference type="ARBA" id="ARBA00004651"/>
    </source>
</evidence>
<name>A0A2M8GMD5_9BACT</name>
<evidence type="ECO:0000313" key="11">
    <source>
        <dbReference type="Proteomes" id="UP000229370"/>
    </source>
</evidence>
<feature type="transmembrane region" description="Helical" evidence="8">
    <location>
        <begin position="420"/>
        <end position="442"/>
    </location>
</feature>
<feature type="transmembrane region" description="Helical" evidence="8">
    <location>
        <begin position="198"/>
        <end position="220"/>
    </location>
</feature>
<feature type="transmembrane region" description="Helical" evidence="8">
    <location>
        <begin position="171"/>
        <end position="192"/>
    </location>
</feature>
<proteinExistence type="inferred from homology"/>
<dbReference type="PANTHER" id="PTHR47019">
    <property type="entry name" value="LIPID II FLIPPASE MURJ"/>
    <property type="match status" value="1"/>
</dbReference>
<evidence type="ECO:0000313" key="10">
    <source>
        <dbReference type="EMBL" id="PJC81639.1"/>
    </source>
</evidence>
<evidence type="ECO:0000256" key="4">
    <source>
        <dbReference type="ARBA" id="ARBA00022960"/>
    </source>
</evidence>
<dbReference type="InterPro" id="IPR051050">
    <property type="entry name" value="Lipid_II_flippase_MurJ/MviN"/>
</dbReference>
<sequence>MCMNKIFSTTKSFIFSKQSSIFSSALILATMIIISRLFGFLRYRVLSSYFSKDQLDLFLASFRIPDLIFEVLITGTLTTSFIPIFIKYQKNRHELDENISSIINLISLFLVIFVFIAYLSLDWIIPFITPGYSQEKIKIIIDYSKLLLIWQLPCLIAGNYLTGISQSNKRFFLPALAPIVYNLAIIIYTYFFVNSLNLNAPVIGANIGALLFLLIQLPILKQAGFSYKLMLKKTVGLIEFIRIIIPRTLTVIIAQIDATIDLSLTSLLGTGAYTVFYFAQRLQLLPVSVVGIAFGQASLPYLSELFQEKKVEEFKKIVVDSILNLFFFAIPTASYLIFARTPLVRLFFGGQKFDWDATVLTAVTLSWFAVSIPFHTIYYFLTRCFYAILDSRTPFYLSVVSIFINLTLSLLMILVFKQPVWSLAISFSTAMILNVILLFIIFHRRIGQLNLKFFGLESIKIFVSSLFSSLTGYYLLKLLDGLIFDTSRTINVFFLLLTVSLVYLLLYLFLSWIFDVKEIYLISKLVTKAKEYQKKILEIYTSYE</sequence>
<feature type="transmembrane region" description="Helical" evidence="8">
    <location>
        <begin position="359"/>
        <end position="381"/>
    </location>
</feature>
<protein>
    <recommendedName>
        <fullName evidence="8">Probable lipid II flippase MurJ</fullName>
    </recommendedName>
</protein>
<dbReference type="Pfam" id="PF03023">
    <property type="entry name" value="MurJ"/>
    <property type="match status" value="1"/>
</dbReference>
<dbReference type="AlphaFoldDB" id="A0A2M8GMD5"/>
<comment type="similarity">
    <text evidence="8 9">Belongs to the MurJ/MviN family.</text>
</comment>
<dbReference type="Proteomes" id="UP000229370">
    <property type="component" value="Unassembled WGS sequence"/>
</dbReference>
<evidence type="ECO:0000256" key="3">
    <source>
        <dbReference type="ARBA" id="ARBA00022692"/>
    </source>
</evidence>
<keyword evidence="5 8" id="KW-0573">Peptidoglycan synthesis</keyword>
<dbReference type="PRINTS" id="PR01806">
    <property type="entry name" value="VIRFACTRMVIN"/>
</dbReference>
<keyword evidence="2 8" id="KW-1003">Cell membrane</keyword>
<feature type="transmembrane region" description="Helical" evidence="8">
    <location>
        <begin position="322"/>
        <end position="339"/>
    </location>
</feature>
<organism evidence="10 11">
    <name type="scientific">Candidatus Roizmanbacteria bacterium CG_4_8_14_3_um_filter_36_10</name>
    <dbReference type="NCBI Taxonomy" id="1974834"/>
    <lineage>
        <taxon>Bacteria</taxon>
        <taxon>Candidatus Roizmaniibacteriota</taxon>
    </lineage>
</organism>
<dbReference type="InterPro" id="IPR004268">
    <property type="entry name" value="MurJ"/>
</dbReference>
<evidence type="ECO:0000256" key="6">
    <source>
        <dbReference type="ARBA" id="ARBA00022989"/>
    </source>
</evidence>
<keyword evidence="3 8" id="KW-0812">Transmembrane</keyword>
<dbReference type="GO" id="GO:0005886">
    <property type="term" value="C:plasma membrane"/>
    <property type="evidence" value="ECO:0007669"/>
    <property type="project" value="UniProtKB-SubCell"/>
</dbReference>
<feature type="transmembrane region" description="Helical" evidence="8">
    <location>
        <begin position="393"/>
        <end position="414"/>
    </location>
</feature>
<dbReference type="GO" id="GO:0008360">
    <property type="term" value="P:regulation of cell shape"/>
    <property type="evidence" value="ECO:0007669"/>
    <property type="project" value="UniProtKB-UniRule"/>
</dbReference>
<dbReference type="PANTHER" id="PTHR47019:SF1">
    <property type="entry name" value="LIPID II FLIPPASE MURJ"/>
    <property type="match status" value="1"/>
</dbReference>
<feature type="transmembrane region" description="Helical" evidence="8">
    <location>
        <begin position="67"/>
        <end position="86"/>
    </location>
</feature>
<keyword evidence="7 8" id="KW-0472">Membrane</keyword>
<keyword evidence="8 9" id="KW-0813">Transport</keyword>
<comment type="pathway">
    <text evidence="8">Cell wall biogenesis; peptidoglycan biosynthesis.</text>
</comment>